<protein>
    <submittedName>
        <fullName evidence="1">HNH endonuclease</fullName>
    </submittedName>
</protein>
<name>A0ABV9TX91_9ACTN</name>
<accession>A0ABV9TX91</accession>
<gene>
    <name evidence="1" type="ORF">ACFPCY_14845</name>
</gene>
<dbReference type="RefSeq" id="WP_378255412.1">
    <property type="nucleotide sequence ID" value="NZ_JBHSIT010000004.1"/>
</dbReference>
<keyword evidence="1" id="KW-0378">Hydrolase</keyword>
<proteinExistence type="predicted"/>
<sequence>MISTDFFRVDPTPLASWRMAVLMGANSRTYKFALGDALLRAAGEDRTEIPLAELALAYSSGLLDHIAQAPQASPKAPQGENDFLALAAAEAEESRGIGRPTEKLVDAAMVNMPRMVMQKFHNVAGGEIPHRFYELRGSRRDRVVLLTPELRAVARSEQAALLGDELSARWSIVETSFSTGIGASLMADGLVVDHAEQRLYDKRRRRPVAGVRAALSGFRHGRCLLCDQVLTPGDEDDVEHLFPFFLMNRYGKAGRWTGPDLDSVWNLAPSHRACNLGKGTRLPTGDQMARLAMRNEEIMKSPHPLKRTLALTLARNNHDPGVPGVWTTFIKRVYADIVS</sequence>
<organism evidence="1 2">
    <name type="scientific">Actinomadura gamaensis</name>
    <dbReference type="NCBI Taxonomy" id="1763541"/>
    <lineage>
        <taxon>Bacteria</taxon>
        <taxon>Bacillati</taxon>
        <taxon>Actinomycetota</taxon>
        <taxon>Actinomycetes</taxon>
        <taxon>Streptosporangiales</taxon>
        <taxon>Thermomonosporaceae</taxon>
        <taxon>Actinomadura</taxon>
    </lineage>
</organism>
<dbReference type="Proteomes" id="UP001595872">
    <property type="component" value="Unassembled WGS sequence"/>
</dbReference>
<keyword evidence="2" id="KW-1185">Reference proteome</keyword>
<comment type="caution">
    <text evidence="1">The sequence shown here is derived from an EMBL/GenBank/DDBJ whole genome shotgun (WGS) entry which is preliminary data.</text>
</comment>
<evidence type="ECO:0000313" key="2">
    <source>
        <dbReference type="Proteomes" id="UP001595872"/>
    </source>
</evidence>
<keyword evidence="1" id="KW-0255">Endonuclease</keyword>
<dbReference type="GO" id="GO:0004519">
    <property type="term" value="F:endonuclease activity"/>
    <property type="evidence" value="ECO:0007669"/>
    <property type="project" value="UniProtKB-KW"/>
</dbReference>
<dbReference type="EMBL" id="JBHSIT010000004">
    <property type="protein sequence ID" value="MFC4908604.1"/>
    <property type="molecule type" value="Genomic_DNA"/>
</dbReference>
<reference evidence="2" key="1">
    <citation type="journal article" date="2019" name="Int. J. Syst. Evol. Microbiol.">
        <title>The Global Catalogue of Microorganisms (GCM) 10K type strain sequencing project: providing services to taxonomists for standard genome sequencing and annotation.</title>
        <authorList>
            <consortium name="The Broad Institute Genomics Platform"/>
            <consortium name="The Broad Institute Genome Sequencing Center for Infectious Disease"/>
            <person name="Wu L."/>
            <person name="Ma J."/>
        </authorList>
    </citation>
    <scope>NUCLEOTIDE SEQUENCE [LARGE SCALE GENOMIC DNA]</scope>
    <source>
        <strain evidence="2">KLKA75</strain>
    </source>
</reference>
<dbReference type="Gene3D" id="1.10.30.50">
    <property type="match status" value="1"/>
</dbReference>
<evidence type="ECO:0000313" key="1">
    <source>
        <dbReference type="EMBL" id="MFC4908604.1"/>
    </source>
</evidence>
<keyword evidence="1" id="KW-0540">Nuclease</keyword>